<dbReference type="GO" id="GO:0006396">
    <property type="term" value="P:RNA processing"/>
    <property type="evidence" value="ECO:0007669"/>
    <property type="project" value="InterPro"/>
</dbReference>
<dbReference type="InterPro" id="IPR029026">
    <property type="entry name" value="tRNA_m1G_MTases_N"/>
</dbReference>
<evidence type="ECO:0000313" key="4">
    <source>
        <dbReference type="EMBL" id="PCE64544.1"/>
    </source>
</evidence>
<dbReference type="InterPro" id="IPR001537">
    <property type="entry name" value="SpoU_MeTrfase"/>
</dbReference>
<accession>A0A2A4G996</accession>
<evidence type="ECO:0000313" key="5">
    <source>
        <dbReference type="Proteomes" id="UP000219559"/>
    </source>
</evidence>
<dbReference type="RefSeq" id="WP_097440659.1">
    <property type="nucleotide sequence ID" value="NZ_KZ300476.1"/>
</dbReference>
<organism evidence="4 5">
    <name type="scientific">Sediminicola luteus</name>
    <dbReference type="NCBI Taxonomy" id="319238"/>
    <lineage>
        <taxon>Bacteria</taxon>
        <taxon>Pseudomonadati</taxon>
        <taxon>Bacteroidota</taxon>
        <taxon>Flavobacteriia</taxon>
        <taxon>Flavobacteriales</taxon>
        <taxon>Flavobacteriaceae</taxon>
        <taxon>Sediminicola</taxon>
    </lineage>
</organism>
<dbReference type="InterPro" id="IPR029064">
    <property type="entry name" value="Ribosomal_eL30-like_sf"/>
</dbReference>
<dbReference type="InterPro" id="IPR029028">
    <property type="entry name" value="Alpha/beta_knot_MTases"/>
</dbReference>
<comment type="caution">
    <text evidence="4">The sequence shown here is derived from an EMBL/GenBank/DDBJ whole genome shotgun (WGS) entry which is preliminary data.</text>
</comment>
<keyword evidence="2 4" id="KW-0808">Transferase</keyword>
<dbReference type="Gene3D" id="3.30.1330.30">
    <property type="match status" value="1"/>
</dbReference>
<protein>
    <submittedName>
        <fullName evidence="4">23S rRNA (Guanosine(2251)-2'-O)-methyltransferase RlmB</fullName>
    </submittedName>
</protein>
<evidence type="ECO:0000256" key="1">
    <source>
        <dbReference type="ARBA" id="ARBA00022603"/>
    </source>
</evidence>
<dbReference type="PANTHER" id="PTHR46429">
    <property type="entry name" value="23S RRNA (GUANOSINE-2'-O-)-METHYLTRANSFERASE RLMB"/>
    <property type="match status" value="1"/>
</dbReference>
<dbReference type="GO" id="GO:0005829">
    <property type="term" value="C:cytosol"/>
    <property type="evidence" value="ECO:0007669"/>
    <property type="project" value="TreeGrafter"/>
</dbReference>
<dbReference type="AlphaFoldDB" id="A0A2A4G996"/>
<keyword evidence="5" id="KW-1185">Reference proteome</keyword>
<dbReference type="InterPro" id="IPR004441">
    <property type="entry name" value="rRNA_MeTrfase_TrmH"/>
</dbReference>
<sequence length="245" mass="26317">MQQTEQIFGLRAVIEAITAGKSIDKIFMQKGLKGPLYKELETLARKENLKLSYVPKERMDRFTKMNHQGVVASISPITLVDLENLVDEVCSSQEKPLFLLLDQVTDVRNLGAIIRTASCTGVHGIILPQTGSAPITADTIKTSAGGVFQVPIAKTTHLKDAIFLLQASGISVIAATEKAENDLYEVPMASGTAIVMGAEGKGISPSVLKSVDHKAKLPMQGPIGSLNVSVACGVFLYEVVRQRKA</sequence>
<proteinExistence type="predicted"/>
<dbReference type="Pfam" id="PF00588">
    <property type="entry name" value="SpoU_methylase"/>
    <property type="match status" value="1"/>
</dbReference>
<dbReference type="InterPro" id="IPR013123">
    <property type="entry name" value="SpoU_subst-bd"/>
</dbReference>
<evidence type="ECO:0000259" key="3">
    <source>
        <dbReference type="SMART" id="SM00967"/>
    </source>
</evidence>
<name>A0A2A4G996_9FLAO</name>
<dbReference type="Pfam" id="PF08032">
    <property type="entry name" value="SpoU_sub_bind"/>
    <property type="match status" value="1"/>
</dbReference>
<dbReference type="GO" id="GO:0008173">
    <property type="term" value="F:RNA methyltransferase activity"/>
    <property type="evidence" value="ECO:0007669"/>
    <property type="project" value="InterPro"/>
</dbReference>
<dbReference type="GO" id="GO:0032259">
    <property type="term" value="P:methylation"/>
    <property type="evidence" value="ECO:0007669"/>
    <property type="project" value="UniProtKB-KW"/>
</dbReference>
<dbReference type="SMART" id="SM00967">
    <property type="entry name" value="SpoU_sub_bind"/>
    <property type="match status" value="1"/>
</dbReference>
<dbReference type="CDD" id="cd18103">
    <property type="entry name" value="SpoU-like_RlmB"/>
    <property type="match status" value="1"/>
</dbReference>
<dbReference type="PANTHER" id="PTHR46429:SF1">
    <property type="entry name" value="23S RRNA (GUANOSINE-2'-O-)-METHYLTRANSFERASE RLMB"/>
    <property type="match status" value="1"/>
</dbReference>
<dbReference type="Proteomes" id="UP000219559">
    <property type="component" value="Unassembled WGS sequence"/>
</dbReference>
<dbReference type="NCBIfam" id="TIGR00186">
    <property type="entry name" value="rRNA_methyl_3"/>
    <property type="match status" value="1"/>
</dbReference>
<reference evidence="4 5" key="1">
    <citation type="submission" date="2017-04" db="EMBL/GenBank/DDBJ databases">
        <title>A new member of the family Flavobacteriaceae isolated from ascidians.</title>
        <authorList>
            <person name="Chen L."/>
        </authorList>
    </citation>
    <scope>NUCLEOTIDE SEQUENCE [LARGE SCALE GENOMIC DNA]</scope>
    <source>
        <strain evidence="4 5">HQA918</strain>
    </source>
</reference>
<gene>
    <name evidence="4" type="ORF">B7P33_09685</name>
</gene>
<dbReference type="SUPFAM" id="SSF75217">
    <property type="entry name" value="alpha/beta knot"/>
    <property type="match status" value="1"/>
</dbReference>
<dbReference type="OrthoDB" id="9794400at2"/>
<evidence type="ECO:0000256" key="2">
    <source>
        <dbReference type="ARBA" id="ARBA00022679"/>
    </source>
</evidence>
<dbReference type="Gene3D" id="3.40.1280.10">
    <property type="match status" value="1"/>
</dbReference>
<keyword evidence="1 4" id="KW-0489">Methyltransferase</keyword>
<dbReference type="GO" id="GO:0003723">
    <property type="term" value="F:RNA binding"/>
    <property type="evidence" value="ECO:0007669"/>
    <property type="project" value="InterPro"/>
</dbReference>
<dbReference type="EMBL" id="NBWU01000003">
    <property type="protein sequence ID" value="PCE64544.1"/>
    <property type="molecule type" value="Genomic_DNA"/>
</dbReference>
<dbReference type="SUPFAM" id="SSF55315">
    <property type="entry name" value="L30e-like"/>
    <property type="match status" value="1"/>
</dbReference>
<feature type="domain" description="RNA 2-O ribose methyltransferase substrate binding" evidence="3">
    <location>
        <begin position="6"/>
        <end position="80"/>
    </location>
</feature>